<evidence type="ECO:0000313" key="2">
    <source>
        <dbReference type="Proteomes" id="UP001271769"/>
    </source>
</evidence>
<dbReference type="EMBL" id="JAXCLX010000001">
    <property type="protein sequence ID" value="MDY0871649.1"/>
    <property type="molecule type" value="Genomic_DNA"/>
</dbReference>
<keyword evidence="2" id="KW-1185">Reference proteome</keyword>
<protein>
    <submittedName>
        <fullName evidence="1">PAS domain-containing protein</fullName>
    </submittedName>
</protein>
<dbReference type="Proteomes" id="UP001271769">
    <property type="component" value="Unassembled WGS sequence"/>
</dbReference>
<reference evidence="1 2" key="1">
    <citation type="journal article" date="2013" name="Antonie Van Leeuwenhoek">
        <title>Dongia rigui sp. nov., isolated from freshwater of a large wetland in Korea.</title>
        <authorList>
            <person name="Baik K.S."/>
            <person name="Hwang Y.M."/>
            <person name="Choi J.S."/>
            <person name="Kwon J."/>
            <person name="Seong C.N."/>
        </authorList>
    </citation>
    <scope>NUCLEOTIDE SEQUENCE [LARGE SCALE GENOMIC DNA]</scope>
    <source>
        <strain evidence="1 2">04SU4-P</strain>
    </source>
</reference>
<dbReference type="InterPro" id="IPR009922">
    <property type="entry name" value="DUF1457"/>
</dbReference>
<dbReference type="RefSeq" id="WP_320500079.1">
    <property type="nucleotide sequence ID" value="NZ_JAXCLX010000001.1"/>
</dbReference>
<evidence type="ECO:0000313" key="1">
    <source>
        <dbReference type="EMBL" id="MDY0871649.1"/>
    </source>
</evidence>
<name>A0ABU5DWG0_9PROT</name>
<sequence>MGGFDADAFAAGIHHPHLQRFFAYWRAKAGGRDMPTRADLDPIDFRYALGYVVLVDVERHPLRFRFRLYGSGLVNYFGDGDYTGKYADELLPADYAPFVVEAYTAAVEGRVPRYAARDLVMNQQRLIYKVLTLPLADAKQPDEIGMLAIVMLPIERKPVTAP</sequence>
<accession>A0ABU5DWG0</accession>
<gene>
    <name evidence="1" type="ORF">SMD31_06935</name>
</gene>
<organism evidence="1 2">
    <name type="scientific">Dongia rigui</name>
    <dbReference type="NCBI Taxonomy" id="940149"/>
    <lineage>
        <taxon>Bacteria</taxon>
        <taxon>Pseudomonadati</taxon>
        <taxon>Pseudomonadota</taxon>
        <taxon>Alphaproteobacteria</taxon>
        <taxon>Rhodospirillales</taxon>
        <taxon>Dongiaceae</taxon>
        <taxon>Dongia</taxon>
    </lineage>
</organism>
<comment type="caution">
    <text evidence="1">The sequence shown here is derived from an EMBL/GenBank/DDBJ whole genome shotgun (WGS) entry which is preliminary data.</text>
</comment>
<dbReference type="Pfam" id="PF07310">
    <property type="entry name" value="PAS_5"/>
    <property type="match status" value="1"/>
</dbReference>
<proteinExistence type="predicted"/>